<dbReference type="Gene3D" id="3.30.565.10">
    <property type="entry name" value="Histidine kinase-like ATPase, C-terminal domain"/>
    <property type="match status" value="1"/>
</dbReference>
<dbReference type="GO" id="GO:0022857">
    <property type="term" value="F:transmembrane transporter activity"/>
    <property type="evidence" value="ECO:0007669"/>
    <property type="project" value="InterPro"/>
</dbReference>
<dbReference type="InterPro" id="IPR005467">
    <property type="entry name" value="His_kinase_dom"/>
</dbReference>
<dbReference type="Proteomes" id="UP000031258">
    <property type="component" value="Unassembled WGS sequence"/>
</dbReference>
<evidence type="ECO:0000256" key="8">
    <source>
        <dbReference type="ARBA" id="ARBA00022989"/>
    </source>
</evidence>
<dbReference type="PROSITE" id="PS50283">
    <property type="entry name" value="NA_SOLUT_SYMP_3"/>
    <property type="match status" value="1"/>
</dbReference>
<evidence type="ECO:0000256" key="5">
    <source>
        <dbReference type="ARBA" id="ARBA00022448"/>
    </source>
</evidence>
<dbReference type="Pfam" id="PF02518">
    <property type="entry name" value="HATPase_c"/>
    <property type="match status" value="1"/>
</dbReference>
<feature type="transmembrane region" description="Helical" evidence="10">
    <location>
        <begin position="151"/>
        <end position="177"/>
    </location>
</feature>
<dbReference type="EC" id="2.7.13.3" evidence="4"/>
<feature type="domain" description="Histidine kinase" evidence="11">
    <location>
        <begin position="693"/>
        <end position="911"/>
    </location>
</feature>
<feature type="transmembrane region" description="Helical" evidence="10">
    <location>
        <begin position="276"/>
        <end position="300"/>
    </location>
</feature>
<dbReference type="PANTHER" id="PTHR48086">
    <property type="entry name" value="SODIUM/PROLINE SYMPORTER-RELATED"/>
    <property type="match status" value="1"/>
</dbReference>
<keyword evidence="13" id="KW-1185">Reference proteome</keyword>
<dbReference type="AlphaFoldDB" id="A0A0C1MWP4"/>
<comment type="caution">
    <text evidence="12">The sequence shown here is derived from an EMBL/GenBank/DDBJ whole genome shotgun (WGS) entry which is preliminary data.</text>
</comment>
<dbReference type="PROSITE" id="PS50109">
    <property type="entry name" value="HIS_KIN"/>
    <property type="match status" value="1"/>
</dbReference>
<feature type="transmembrane region" description="Helical" evidence="10">
    <location>
        <begin position="82"/>
        <end position="103"/>
    </location>
</feature>
<dbReference type="CDD" id="cd00082">
    <property type="entry name" value="HisKA"/>
    <property type="match status" value="1"/>
</dbReference>
<feature type="transmembrane region" description="Helical" evidence="10">
    <location>
        <begin position="544"/>
        <end position="563"/>
    </location>
</feature>
<dbReference type="STRING" id="86105.NF27_IN00620"/>
<dbReference type="SMART" id="SM00387">
    <property type="entry name" value="HATPase_c"/>
    <property type="match status" value="1"/>
</dbReference>
<dbReference type="PRINTS" id="PR00344">
    <property type="entry name" value="BCTRLSENSOR"/>
</dbReference>
<dbReference type="Pfam" id="PF00474">
    <property type="entry name" value="SSF"/>
    <property type="match status" value="1"/>
</dbReference>
<dbReference type="InterPro" id="IPR001734">
    <property type="entry name" value="Na/solute_symporter"/>
</dbReference>
<feature type="transmembrane region" description="Helical" evidence="10">
    <location>
        <begin position="445"/>
        <end position="464"/>
    </location>
</feature>
<dbReference type="InterPro" id="IPR038377">
    <property type="entry name" value="Na/Glc_symporter_sf"/>
</dbReference>
<dbReference type="InterPro" id="IPR003661">
    <property type="entry name" value="HisK_dim/P_dom"/>
</dbReference>
<dbReference type="CDD" id="cd10322">
    <property type="entry name" value="SLC5sbd"/>
    <property type="match status" value="1"/>
</dbReference>
<feature type="transmembrane region" description="Helical" evidence="10">
    <location>
        <begin position="365"/>
        <end position="383"/>
    </location>
</feature>
<name>A0A0C1MWP4_9RICK</name>
<evidence type="ECO:0000256" key="3">
    <source>
        <dbReference type="ARBA" id="ARBA00006434"/>
    </source>
</evidence>
<feature type="transmembrane region" description="Helical" evidence="10">
    <location>
        <begin position="237"/>
        <end position="255"/>
    </location>
</feature>
<dbReference type="CDD" id="cd00075">
    <property type="entry name" value="HATPase"/>
    <property type="match status" value="1"/>
</dbReference>
<dbReference type="InterPro" id="IPR004358">
    <property type="entry name" value="Sig_transdc_His_kin-like_C"/>
</dbReference>
<evidence type="ECO:0000256" key="10">
    <source>
        <dbReference type="SAM" id="Phobius"/>
    </source>
</evidence>
<feature type="transmembrane region" description="Helical" evidence="10">
    <location>
        <begin position="575"/>
        <end position="596"/>
    </location>
</feature>
<dbReference type="GO" id="GO:0000155">
    <property type="term" value="F:phosphorelay sensor kinase activity"/>
    <property type="evidence" value="ECO:0007669"/>
    <property type="project" value="InterPro"/>
</dbReference>
<feature type="transmembrane region" description="Helical" evidence="10">
    <location>
        <begin position="422"/>
        <end position="439"/>
    </location>
</feature>
<dbReference type="InterPro" id="IPR003594">
    <property type="entry name" value="HATPase_dom"/>
</dbReference>
<feature type="transmembrane region" description="Helical" evidence="10">
    <location>
        <begin position="320"/>
        <end position="344"/>
    </location>
</feature>
<keyword evidence="9 10" id="KW-0472">Membrane</keyword>
<proteinExistence type="inferred from homology"/>
<keyword evidence="6" id="KW-0597">Phosphoprotein</keyword>
<reference evidence="12 13" key="1">
    <citation type="submission" date="2014-11" db="EMBL/GenBank/DDBJ databases">
        <title>A Rickettsiales Symbiont of Amoebae With Ancient Features.</title>
        <authorList>
            <person name="Schulz F."/>
            <person name="Martijn J."/>
            <person name="Wascher F."/>
            <person name="Kostanjsek R."/>
            <person name="Ettema T.J."/>
            <person name="Horn M."/>
        </authorList>
    </citation>
    <scope>NUCLEOTIDE SEQUENCE [LARGE SCALE GENOMIC DNA]</scope>
    <source>
        <strain evidence="12 13">UWC36</strain>
    </source>
</reference>
<feature type="transmembrane region" description="Helical" evidence="10">
    <location>
        <begin position="655"/>
        <end position="673"/>
    </location>
</feature>
<feature type="transmembrane region" description="Helical" evidence="10">
    <location>
        <begin position="56"/>
        <end position="76"/>
    </location>
</feature>
<sequence length="914" mass="103844">MSGFSTMEYLARYFDIDKAIILIFLVFTLIIGIIAGRKTKDTNDYAIANKSYGSPILFLTLTVSLIGGGSTIGEAAQFYNDGLVYLIASIGTPVSILLTALYITPKFDRRFNGRISVADMIEYFYGYTPSRFAGVIGYFVCLGILSIQCTVMGYLTFIFLEISYSASVCLSVGLLILYSTFGGIRAITITNIFQFAMLIVMVPLIASISVTEAGGLNSIFSNFKTNSHMQILNHPKFFDYLALFLFWSLPFSAFFPPQIQRYLMVRNHKQATRITFLYLFLKIAVIFIVLSIAFSAVKLFPDVEPKAIIPKIIDDLMPPIIRGIAIAGMLSVTMSTADSALNTAGILITHNTLPANWFYTDKIKLSFLRIFTFITGIIAMFIALQNSNIISVLVLSEILSFSALGIPLLLGMLDLKVSNKSFWACNVFAGCAYFISYYYNIREFAIPIITCMSGISGFMLAHLIENRKIVFIERRYIQRKSGKLVLINTIKNFYTLLPNFKTASSYLKTNLDKFSTNYLMFGIFCCINYTVPYFMWTYQKPENYLLMLLMRLIAGILCTGLLVKDYWPEKIKKYFSIYWYITVLYCLPFMTTIMFMLMEAHIEWLINLTLAIMLLTMLVDWISFIVILITGTILGYLFYRIAIGVPDIPTDFDTIYLLIYVCVFSSLIGLLFVRKKEVVNEGKLEAMRLFGTSIAHEVKDPLSSLNMCIQHIEMILKKLADSSKLEQLEIDNYHSQLVELIEILKNTSIQGIKIIDSLLTSLKSSVIADDRGEYLISECIKQSITEYHQGNLNPNHIQILLSKNIKFYGSMQYMKHLFFNLFRYAYKHNTRSLNIDIRTEGNILYFKDNGRGILKEDLPFIFDRFYSDSKSGNGIGLAFCKIVMEDIGGSIKCNSEVGKFTEFALHFPIINKKL</sequence>
<evidence type="ECO:0000256" key="2">
    <source>
        <dbReference type="ARBA" id="ARBA00004141"/>
    </source>
</evidence>
<evidence type="ECO:0000259" key="11">
    <source>
        <dbReference type="PROSITE" id="PS50109"/>
    </source>
</evidence>
<dbReference type="PANTHER" id="PTHR48086:SF7">
    <property type="entry name" value="SODIUM-SOLUTE SYMPORTER-RELATED"/>
    <property type="match status" value="1"/>
</dbReference>
<dbReference type="InterPro" id="IPR036890">
    <property type="entry name" value="HATPase_C_sf"/>
</dbReference>
<dbReference type="EMBL" id="JSWE01000206">
    <property type="protein sequence ID" value="KIE04321.1"/>
    <property type="molecule type" value="Genomic_DNA"/>
</dbReference>
<evidence type="ECO:0000313" key="13">
    <source>
        <dbReference type="Proteomes" id="UP000031258"/>
    </source>
</evidence>
<keyword evidence="8 10" id="KW-1133">Transmembrane helix</keyword>
<evidence type="ECO:0000313" key="12">
    <source>
        <dbReference type="EMBL" id="KIE04321.1"/>
    </source>
</evidence>
<keyword evidence="7 10" id="KW-0812">Transmembrane</keyword>
<comment type="subcellular location">
    <subcellularLocation>
        <location evidence="2">Membrane</location>
        <topology evidence="2">Multi-pass membrane protein</topology>
    </subcellularLocation>
</comment>
<dbReference type="SUPFAM" id="SSF55874">
    <property type="entry name" value="ATPase domain of HSP90 chaperone/DNA topoisomerase II/histidine kinase"/>
    <property type="match status" value="1"/>
</dbReference>
<feature type="transmembrane region" description="Helical" evidence="10">
    <location>
        <begin position="189"/>
        <end position="210"/>
    </location>
</feature>
<feature type="transmembrane region" description="Helical" evidence="10">
    <location>
        <begin position="20"/>
        <end position="36"/>
    </location>
</feature>
<comment type="similarity">
    <text evidence="3">Belongs to the sodium:solute symporter (SSF) (TC 2.A.21) family.</text>
</comment>
<dbReference type="InterPro" id="IPR050277">
    <property type="entry name" value="Sodium:Solute_Symporter"/>
</dbReference>
<keyword evidence="5" id="KW-0813">Transport</keyword>
<organism evidence="12 13">
    <name type="scientific">Candidatus Jidaibacter acanthamoebae</name>
    <dbReference type="NCBI Taxonomy" id="86105"/>
    <lineage>
        <taxon>Bacteria</taxon>
        <taxon>Pseudomonadati</taxon>
        <taxon>Pseudomonadota</taxon>
        <taxon>Alphaproteobacteria</taxon>
        <taxon>Rickettsiales</taxon>
        <taxon>Candidatus Midichloriaceae</taxon>
        <taxon>Candidatus Jidaibacter</taxon>
    </lineage>
</organism>
<feature type="transmembrane region" description="Helical" evidence="10">
    <location>
        <begin position="518"/>
        <end position="538"/>
    </location>
</feature>
<evidence type="ECO:0000256" key="9">
    <source>
        <dbReference type="ARBA" id="ARBA00023136"/>
    </source>
</evidence>
<evidence type="ECO:0000256" key="7">
    <source>
        <dbReference type="ARBA" id="ARBA00022692"/>
    </source>
</evidence>
<evidence type="ECO:0000256" key="4">
    <source>
        <dbReference type="ARBA" id="ARBA00012438"/>
    </source>
</evidence>
<evidence type="ECO:0000256" key="1">
    <source>
        <dbReference type="ARBA" id="ARBA00000085"/>
    </source>
</evidence>
<dbReference type="Gene3D" id="1.20.1730.10">
    <property type="entry name" value="Sodium/glucose cotransporter"/>
    <property type="match status" value="1"/>
</dbReference>
<feature type="transmembrane region" description="Helical" evidence="10">
    <location>
        <begin position="624"/>
        <end position="643"/>
    </location>
</feature>
<accession>A0A0C1MWP4</accession>
<dbReference type="GO" id="GO:0005886">
    <property type="term" value="C:plasma membrane"/>
    <property type="evidence" value="ECO:0007669"/>
    <property type="project" value="TreeGrafter"/>
</dbReference>
<gene>
    <name evidence="12" type="ORF">NF27_IN00620</name>
</gene>
<evidence type="ECO:0000256" key="6">
    <source>
        <dbReference type="ARBA" id="ARBA00022553"/>
    </source>
</evidence>
<protein>
    <recommendedName>
        <fullName evidence="4">histidine kinase</fullName>
        <ecNumber evidence="4">2.7.13.3</ecNumber>
    </recommendedName>
</protein>
<comment type="catalytic activity">
    <reaction evidence="1">
        <text>ATP + protein L-histidine = ADP + protein N-phospho-L-histidine.</text>
        <dbReference type="EC" id="2.7.13.3"/>
    </reaction>
</comment>
<feature type="transmembrane region" description="Helical" evidence="10">
    <location>
        <begin position="389"/>
        <end position="410"/>
    </location>
</feature>